<name>A0A6M8HQD0_9PROT</name>
<gene>
    <name evidence="1" type="ORF">HN018_10700</name>
</gene>
<keyword evidence="1" id="KW-0808">Transferase</keyword>
<dbReference type="NCBIfam" id="NF005677">
    <property type="entry name" value="PRK07471.1"/>
    <property type="match status" value="1"/>
</dbReference>
<proteinExistence type="predicted"/>
<dbReference type="RefSeq" id="WP_171835390.1">
    <property type="nucleotide sequence ID" value="NZ_CP053708.1"/>
</dbReference>
<dbReference type="EC" id="2.7.7.7" evidence="1"/>
<dbReference type="EMBL" id="CP053708">
    <property type="protein sequence ID" value="QKE90441.1"/>
    <property type="molecule type" value="Genomic_DNA"/>
</dbReference>
<dbReference type="Gene3D" id="3.40.50.300">
    <property type="entry name" value="P-loop containing nucleotide triphosphate hydrolases"/>
    <property type="match status" value="1"/>
</dbReference>
<dbReference type="PANTHER" id="PTHR11669:SF8">
    <property type="entry name" value="DNA POLYMERASE III SUBUNIT DELTA"/>
    <property type="match status" value="1"/>
</dbReference>
<sequence>MTALTLLPPREQDWLIGHETAERTLMSAARTGRLHHAWLITGPVGIGKATLAFRFARWLLSGPERRAGDDLFVDRADRVFRRVAAGSHSDLITVARSFDEKKQRFRGEIVVEDVRPIGDLLRRTAAEGGWRVVIIDGVEFLNRNASNALLKLLEEPPPHTVLLLVCASPGRLLPTIRSRCRALRLDVLDDASMMKVLGRTLPDREHADREVLASLAHGSPGQALVLASEGGIALDELVREALASRTSGSRAYQMVDAVNRQEGGFATFLTLLGDAISREVRDAARGNAASDRASDNDISVWQQIRHVQDETERFNLDKRQALLSSLDLLRSLS</sequence>
<evidence type="ECO:0000313" key="2">
    <source>
        <dbReference type="Proteomes" id="UP000500767"/>
    </source>
</evidence>
<dbReference type="Pfam" id="PF13177">
    <property type="entry name" value="DNA_pol3_delta2"/>
    <property type="match status" value="1"/>
</dbReference>
<evidence type="ECO:0000313" key="1">
    <source>
        <dbReference type="EMBL" id="QKE90441.1"/>
    </source>
</evidence>
<dbReference type="AlphaFoldDB" id="A0A6M8HQD0"/>
<reference evidence="1 2" key="1">
    <citation type="journal article" date="2014" name="World J. Microbiol. Biotechnol.">
        <title>Biodiversity and physiological characteristics of Antarctic and Arctic lichens-associated bacteria.</title>
        <authorList>
            <person name="Lee Y.M."/>
            <person name="Kim E.H."/>
            <person name="Lee H.K."/>
            <person name="Hong S.G."/>
        </authorList>
    </citation>
    <scope>NUCLEOTIDE SEQUENCE [LARGE SCALE GENOMIC DNA]</scope>
    <source>
        <strain evidence="1 2">PAMC 26569</strain>
    </source>
</reference>
<dbReference type="GO" id="GO:0006261">
    <property type="term" value="P:DNA-templated DNA replication"/>
    <property type="evidence" value="ECO:0007669"/>
    <property type="project" value="TreeGrafter"/>
</dbReference>
<dbReference type="KEGG" id="lck:HN018_10700"/>
<keyword evidence="2" id="KW-1185">Reference proteome</keyword>
<dbReference type="Proteomes" id="UP000500767">
    <property type="component" value="Chromosome"/>
</dbReference>
<accession>A0A6M8HQD0</accession>
<dbReference type="GO" id="GO:0003887">
    <property type="term" value="F:DNA-directed DNA polymerase activity"/>
    <property type="evidence" value="ECO:0007669"/>
    <property type="project" value="UniProtKB-EC"/>
</dbReference>
<dbReference type="PANTHER" id="PTHR11669">
    <property type="entry name" value="REPLICATION FACTOR C / DNA POLYMERASE III GAMMA-TAU SUBUNIT"/>
    <property type="match status" value="1"/>
</dbReference>
<dbReference type="InterPro" id="IPR027417">
    <property type="entry name" value="P-loop_NTPase"/>
</dbReference>
<organism evidence="1 2">
    <name type="scientific">Lichenicola cladoniae</name>
    <dbReference type="NCBI Taxonomy" id="1484109"/>
    <lineage>
        <taxon>Bacteria</taxon>
        <taxon>Pseudomonadati</taxon>
        <taxon>Pseudomonadota</taxon>
        <taxon>Alphaproteobacteria</taxon>
        <taxon>Acetobacterales</taxon>
        <taxon>Acetobacteraceae</taxon>
        <taxon>Lichenicola</taxon>
    </lineage>
</organism>
<dbReference type="SUPFAM" id="SSF52540">
    <property type="entry name" value="P-loop containing nucleoside triphosphate hydrolases"/>
    <property type="match status" value="1"/>
</dbReference>
<dbReference type="GO" id="GO:0009360">
    <property type="term" value="C:DNA polymerase III complex"/>
    <property type="evidence" value="ECO:0007669"/>
    <property type="project" value="TreeGrafter"/>
</dbReference>
<dbReference type="InterPro" id="IPR050238">
    <property type="entry name" value="DNA_Rep/Repair_Clamp_Loader"/>
</dbReference>
<keyword evidence="1" id="KW-0548">Nucleotidyltransferase</keyword>
<protein>
    <submittedName>
        <fullName evidence="1">DNA polymerase III subunit delta</fullName>
        <ecNumber evidence="1">2.7.7.7</ecNumber>
    </submittedName>
</protein>